<dbReference type="STRING" id="796925.A0A137P052"/>
<evidence type="ECO:0000313" key="5">
    <source>
        <dbReference type="EMBL" id="KXN68407.1"/>
    </source>
</evidence>
<organism evidence="5 6">
    <name type="scientific">Conidiobolus coronatus (strain ATCC 28846 / CBS 209.66 / NRRL 28638)</name>
    <name type="common">Delacroixia coronata</name>
    <dbReference type="NCBI Taxonomy" id="796925"/>
    <lineage>
        <taxon>Eukaryota</taxon>
        <taxon>Fungi</taxon>
        <taxon>Fungi incertae sedis</taxon>
        <taxon>Zoopagomycota</taxon>
        <taxon>Entomophthoromycotina</taxon>
        <taxon>Entomophthoromycetes</taxon>
        <taxon>Entomophthorales</taxon>
        <taxon>Ancylistaceae</taxon>
        <taxon>Conidiobolus</taxon>
    </lineage>
</organism>
<dbReference type="SUPFAM" id="SSF51430">
    <property type="entry name" value="NAD(P)-linked oxidoreductase"/>
    <property type="match status" value="1"/>
</dbReference>
<dbReference type="AlphaFoldDB" id="A0A137P052"/>
<dbReference type="InterPro" id="IPR036812">
    <property type="entry name" value="NAD(P)_OxRdtase_dom_sf"/>
</dbReference>
<dbReference type="InterPro" id="IPR023210">
    <property type="entry name" value="NADP_OxRdtase_dom"/>
</dbReference>
<feature type="domain" description="NADP-dependent oxidoreductase" evidence="4">
    <location>
        <begin position="3"/>
        <end position="57"/>
    </location>
</feature>
<evidence type="ECO:0000256" key="1">
    <source>
        <dbReference type="ARBA" id="ARBA00006515"/>
    </source>
</evidence>
<evidence type="ECO:0000259" key="4">
    <source>
        <dbReference type="Pfam" id="PF00248"/>
    </source>
</evidence>
<dbReference type="GO" id="GO:0016491">
    <property type="term" value="F:oxidoreductase activity"/>
    <property type="evidence" value="ECO:0007669"/>
    <property type="project" value="UniProtKB-KW"/>
</dbReference>
<dbReference type="Proteomes" id="UP000070444">
    <property type="component" value="Unassembled WGS sequence"/>
</dbReference>
<reference evidence="5 6" key="1">
    <citation type="journal article" date="2015" name="Genome Biol. Evol.">
        <title>Phylogenomic analyses indicate that early fungi evolved digesting cell walls of algal ancestors of land plants.</title>
        <authorList>
            <person name="Chang Y."/>
            <person name="Wang S."/>
            <person name="Sekimoto S."/>
            <person name="Aerts A.L."/>
            <person name="Choi C."/>
            <person name="Clum A."/>
            <person name="LaButti K.M."/>
            <person name="Lindquist E.A."/>
            <person name="Yee Ngan C."/>
            <person name="Ohm R.A."/>
            <person name="Salamov A.A."/>
            <person name="Grigoriev I.V."/>
            <person name="Spatafora J.W."/>
            <person name="Berbee M.L."/>
        </authorList>
    </citation>
    <scope>NUCLEOTIDE SEQUENCE [LARGE SCALE GENOMIC DNA]</scope>
    <source>
        <strain evidence="5 6">NRRL 28638</strain>
    </source>
</reference>
<dbReference type="Gene3D" id="3.20.20.100">
    <property type="entry name" value="NADP-dependent oxidoreductase domain"/>
    <property type="match status" value="1"/>
</dbReference>
<gene>
    <name evidence="5" type="ORF">CONCODRAFT_9336</name>
</gene>
<evidence type="ECO:0000256" key="3">
    <source>
        <dbReference type="ARBA" id="ARBA00023002"/>
    </source>
</evidence>
<evidence type="ECO:0000256" key="2">
    <source>
        <dbReference type="ARBA" id="ARBA00022857"/>
    </source>
</evidence>
<proteinExistence type="inferred from homology"/>
<dbReference type="PANTHER" id="PTHR43150:SF2">
    <property type="entry name" value="HYPERKINETIC, ISOFORM M"/>
    <property type="match status" value="1"/>
</dbReference>
<keyword evidence="6" id="KW-1185">Reference proteome</keyword>
<keyword evidence="2" id="KW-0521">NADP</keyword>
<dbReference type="Pfam" id="PF00248">
    <property type="entry name" value="Aldo_ket_red"/>
    <property type="match status" value="1"/>
</dbReference>
<comment type="similarity">
    <text evidence="1">Belongs to the shaker potassium channel beta subunit family.</text>
</comment>
<sequence>KLGFTPAQVALAWVLKQSNVSTIILGGSNIGQFKDNLKALDVAEKLTLENLDEIEHIFNTKPAPIFNLRGVKL</sequence>
<keyword evidence="3" id="KW-0560">Oxidoreductase</keyword>
<dbReference type="OrthoDB" id="1720422at2759"/>
<dbReference type="EMBL" id="KQ964577">
    <property type="protein sequence ID" value="KXN68407.1"/>
    <property type="molecule type" value="Genomic_DNA"/>
</dbReference>
<feature type="non-terminal residue" evidence="5">
    <location>
        <position position="1"/>
    </location>
</feature>
<evidence type="ECO:0000313" key="6">
    <source>
        <dbReference type="Proteomes" id="UP000070444"/>
    </source>
</evidence>
<accession>A0A137P052</accession>
<name>A0A137P052_CONC2</name>
<dbReference type="InterPro" id="IPR005399">
    <property type="entry name" value="K_chnl_volt-dep_bsu_KCNAB-rel"/>
</dbReference>
<dbReference type="PANTHER" id="PTHR43150">
    <property type="entry name" value="HYPERKINETIC, ISOFORM M"/>
    <property type="match status" value="1"/>
</dbReference>
<protein>
    <recommendedName>
        <fullName evidence="4">NADP-dependent oxidoreductase domain-containing protein</fullName>
    </recommendedName>
</protein>